<reference evidence="5 6" key="1">
    <citation type="submission" date="2019-03" db="EMBL/GenBank/DDBJ databases">
        <title>Metabolic potential of uncultured bacteria and archaea associated with petroleum seepage in deep-sea sediments.</title>
        <authorList>
            <person name="Dong X."/>
            <person name="Hubert C."/>
        </authorList>
    </citation>
    <scope>NUCLEOTIDE SEQUENCE [LARGE SCALE GENOMIC DNA]</scope>
    <source>
        <strain evidence="5">E44_bin18</strain>
    </source>
</reference>
<keyword evidence="2 3" id="KW-0802">TPR repeat</keyword>
<feature type="repeat" description="TPR" evidence="3">
    <location>
        <begin position="999"/>
        <end position="1032"/>
    </location>
</feature>
<dbReference type="Pfam" id="PF13424">
    <property type="entry name" value="TPR_12"/>
    <property type="match status" value="3"/>
</dbReference>
<accession>A0A523UP97</accession>
<evidence type="ECO:0000256" key="3">
    <source>
        <dbReference type="PROSITE-ProRule" id="PRU00339"/>
    </source>
</evidence>
<comment type="caution">
    <text evidence="5">The sequence shown here is derived from an EMBL/GenBank/DDBJ whole genome shotgun (WGS) entry which is preliminary data.</text>
</comment>
<sequence>MARPKQKERLEYVDDLTGLHNRRYFREKLLEEKRRADKKGSSFALAMIDLDNFKPINDFYGHLTGDQVLSQVAALLEKTIRPSDILCRYAGDEFVMIFPEIREDDVIRVAERIKENLAQASWTDEKGEPIQPVTCSLGYTFYAEKGRDLEALVGWADQALYTVKRRGGNGHCGEKDIPKKSIGRPLVSTPYIVGRDSESARLRSLLQEAHQEKGRLVLIHGEAGVGKTRLVKELQQILERRGGTALVGGCHEETRAIHYYPFREAFSRFFSEKKEERSLLLKNLPGYSQRELARILPGLTELQPSELDRAPDPFRLFEAVRLLFVTLTKQAKDSLLFIVEDLHWSDGASLDLLQYLARNLKKTGVLLCGTYRTEEAVGQEGSRLLRFAGSLQREGLSEEIALEPLSAESISAMVRLLYPGIKVSRELQDFLYQKTEGNPFFAEELLKFLTEEEVREGLPKIQEVPQSVHAVLQRRIDSLDPGTKEILACGALIGEEFEFEVLQTIQDRSQREILDAVEAGVKTHIVRESFERGEERYRFIHALMADVLYSGIGKVRRRLWHGQAGEALENIYAGRLQQLNGRLVYHFERGEKWEKGLNSALRSARQAKNDYANQEAIHLYRKAREILPRLNRESEEERIAIAEGLGDVYQITGDYEKALEEYRFVEDSARAKGEEKKEADALSTISKIYDLQDNFDEMMAYAEKSYGIYRKTRDQKGLAESLHSIGSVHMNRGDYDEALECYKKSLKIREEIGEKRGAALSLRSIGIVHVNRGDYAEALDYYKRSLNIQKEIGNKRDVGSSLNSIGNVFADQGKYAKALEYYEDTLAIRREIGDRSGIAGTLFNIGRIHSDRGNYGKALKCLGEALKIQREIGNRRHVAMSLNSIGIIHWNHGDYDDALRCYEKALKIQREIGDTPGSTLSLHNIGIIHANRGNYGKALKCYEEALNIQREIGGKRGMAQTLHSIGVVHWSRGDYEQALKCHEESLSTKREIGDRRGVAVSLISIGNIHVNRGDYTEALKCYEEALNIQREIGDK</sequence>
<dbReference type="Proteomes" id="UP000315525">
    <property type="component" value="Unassembled WGS sequence"/>
</dbReference>
<dbReference type="EMBL" id="SOJN01000127">
    <property type="protein sequence ID" value="TET44367.1"/>
    <property type="molecule type" value="Genomic_DNA"/>
</dbReference>
<evidence type="ECO:0000256" key="1">
    <source>
        <dbReference type="ARBA" id="ARBA00022737"/>
    </source>
</evidence>
<evidence type="ECO:0000259" key="4">
    <source>
        <dbReference type="PROSITE" id="PS50887"/>
    </source>
</evidence>
<dbReference type="PANTHER" id="PTHR45641">
    <property type="entry name" value="TETRATRICOPEPTIDE REPEAT PROTEIN (AFU_ORTHOLOGUE AFUA_6G03870)"/>
    <property type="match status" value="1"/>
</dbReference>
<dbReference type="SUPFAM" id="SSF48452">
    <property type="entry name" value="TPR-like"/>
    <property type="match status" value="3"/>
</dbReference>
<dbReference type="PROSITE" id="PS50887">
    <property type="entry name" value="GGDEF"/>
    <property type="match status" value="1"/>
</dbReference>
<feature type="repeat" description="TPR" evidence="3">
    <location>
        <begin position="839"/>
        <end position="872"/>
    </location>
</feature>
<evidence type="ECO:0000313" key="5">
    <source>
        <dbReference type="EMBL" id="TET44367.1"/>
    </source>
</evidence>
<feature type="repeat" description="TPR" evidence="3">
    <location>
        <begin position="879"/>
        <end position="912"/>
    </location>
</feature>
<evidence type="ECO:0000313" key="6">
    <source>
        <dbReference type="Proteomes" id="UP000315525"/>
    </source>
</evidence>
<name>A0A523UP97_UNCT6</name>
<dbReference type="PROSITE" id="PS50005">
    <property type="entry name" value="TPR"/>
    <property type="match status" value="8"/>
</dbReference>
<proteinExistence type="predicted"/>
<gene>
    <name evidence="5" type="ORF">E3J62_10455</name>
</gene>
<dbReference type="AlphaFoldDB" id="A0A523UP97"/>
<dbReference type="SUPFAM" id="SSF55073">
    <property type="entry name" value="Nucleotide cyclase"/>
    <property type="match status" value="1"/>
</dbReference>
<dbReference type="Pfam" id="PF13374">
    <property type="entry name" value="TPR_10"/>
    <property type="match status" value="2"/>
</dbReference>
<dbReference type="Gene3D" id="3.30.70.270">
    <property type="match status" value="1"/>
</dbReference>
<dbReference type="InterPro" id="IPR011990">
    <property type="entry name" value="TPR-like_helical_dom_sf"/>
</dbReference>
<feature type="non-terminal residue" evidence="5">
    <location>
        <position position="1035"/>
    </location>
</feature>
<dbReference type="InterPro" id="IPR029787">
    <property type="entry name" value="Nucleotide_cyclase"/>
</dbReference>
<dbReference type="SMART" id="SM00028">
    <property type="entry name" value="TPR"/>
    <property type="match status" value="10"/>
</dbReference>
<evidence type="ECO:0000256" key="2">
    <source>
        <dbReference type="ARBA" id="ARBA00022803"/>
    </source>
</evidence>
<feature type="repeat" description="TPR" evidence="3">
    <location>
        <begin position="959"/>
        <end position="992"/>
    </location>
</feature>
<protein>
    <submittedName>
        <fullName evidence="5">Tetratricopeptide repeat protein</fullName>
    </submittedName>
</protein>
<feature type="repeat" description="TPR" evidence="3">
    <location>
        <begin position="719"/>
        <end position="752"/>
    </location>
</feature>
<dbReference type="Gene3D" id="3.40.50.300">
    <property type="entry name" value="P-loop containing nucleotide triphosphate hydrolases"/>
    <property type="match status" value="1"/>
</dbReference>
<dbReference type="InterPro" id="IPR043128">
    <property type="entry name" value="Rev_trsase/Diguanyl_cyclase"/>
</dbReference>
<dbReference type="PANTHER" id="PTHR45641:SF19">
    <property type="entry name" value="NEPHROCYSTIN-3"/>
    <property type="match status" value="1"/>
</dbReference>
<dbReference type="Pfam" id="PF13191">
    <property type="entry name" value="AAA_16"/>
    <property type="match status" value="1"/>
</dbReference>
<dbReference type="SUPFAM" id="SSF52540">
    <property type="entry name" value="P-loop containing nucleoside triphosphate hydrolases"/>
    <property type="match status" value="1"/>
</dbReference>
<dbReference type="PROSITE" id="PS50293">
    <property type="entry name" value="TPR_REGION"/>
    <property type="match status" value="2"/>
</dbReference>
<feature type="repeat" description="TPR" evidence="3">
    <location>
        <begin position="799"/>
        <end position="832"/>
    </location>
</feature>
<dbReference type="InterPro" id="IPR027417">
    <property type="entry name" value="P-loop_NTPase"/>
</dbReference>
<dbReference type="InterPro" id="IPR000160">
    <property type="entry name" value="GGDEF_dom"/>
</dbReference>
<organism evidence="5 6">
    <name type="scientific">candidate division TA06 bacterium</name>
    <dbReference type="NCBI Taxonomy" id="2250710"/>
    <lineage>
        <taxon>Bacteria</taxon>
        <taxon>Bacteria division TA06</taxon>
    </lineage>
</organism>
<dbReference type="FunFam" id="3.30.70.270:FF:000001">
    <property type="entry name" value="Diguanylate cyclase domain protein"/>
    <property type="match status" value="1"/>
</dbReference>
<dbReference type="InterPro" id="IPR041664">
    <property type="entry name" value="AAA_16"/>
</dbReference>
<keyword evidence="1" id="KW-0677">Repeat</keyword>
<dbReference type="Gene3D" id="1.25.40.10">
    <property type="entry name" value="Tetratricopeptide repeat domain"/>
    <property type="match status" value="2"/>
</dbReference>
<dbReference type="SMART" id="SM00267">
    <property type="entry name" value="GGDEF"/>
    <property type="match status" value="1"/>
</dbReference>
<dbReference type="Pfam" id="PF00990">
    <property type="entry name" value="GGDEF"/>
    <property type="match status" value="1"/>
</dbReference>
<feature type="repeat" description="TPR" evidence="3">
    <location>
        <begin position="919"/>
        <end position="952"/>
    </location>
</feature>
<dbReference type="CDD" id="cd01949">
    <property type="entry name" value="GGDEF"/>
    <property type="match status" value="1"/>
</dbReference>
<feature type="repeat" description="TPR" evidence="3">
    <location>
        <begin position="759"/>
        <end position="792"/>
    </location>
</feature>
<feature type="domain" description="GGDEF" evidence="4">
    <location>
        <begin position="41"/>
        <end position="176"/>
    </location>
</feature>
<dbReference type="NCBIfam" id="TIGR00254">
    <property type="entry name" value="GGDEF"/>
    <property type="match status" value="1"/>
</dbReference>
<dbReference type="InterPro" id="IPR019734">
    <property type="entry name" value="TPR_rpt"/>
</dbReference>